<accession>A0A1Y1XZW7</accession>
<feature type="region of interest" description="Disordered" evidence="1">
    <location>
        <begin position="128"/>
        <end position="217"/>
    </location>
</feature>
<evidence type="ECO:0000313" key="3">
    <source>
        <dbReference type="Proteomes" id="UP000193498"/>
    </source>
</evidence>
<proteinExistence type="predicted"/>
<sequence>MDDLNDLVWNTANSKPQPNPNGYGRISPSNNFNNKPLGSAFQQSGSSPMQKPGQSFGSYGKTSLNSPTNTFLSTSPRSSSSGQSIPRKTSLNKLNSDPFENLVNLGGSAKKNNTANLSLEEQRKLQLEKQKAQTLGSRCSSPADQQFWEQLGNKSPKPVTKSIPLAPSRSFSPSGTSPTLNKQQSGGSVDPFDDLLGPSTNTNNSNGFAAKNSSPLV</sequence>
<feature type="compositionally biased region" description="Polar residues" evidence="1">
    <location>
        <begin position="198"/>
        <end position="217"/>
    </location>
</feature>
<dbReference type="EMBL" id="MCFE01000330">
    <property type="protein sequence ID" value="ORX91281.1"/>
    <property type="molecule type" value="Genomic_DNA"/>
</dbReference>
<keyword evidence="3" id="KW-1185">Reference proteome</keyword>
<evidence type="ECO:0000256" key="1">
    <source>
        <dbReference type="SAM" id="MobiDB-lite"/>
    </source>
</evidence>
<feature type="compositionally biased region" description="Polar residues" evidence="1">
    <location>
        <begin position="132"/>
        <end position="148"/>
    </location>
</feature>
<dbReference type="AlphaFoldDB" id="A0A1Y1XZW7"/>
<dbReference type="InParanoid" id="A0A1Y1XZW7"/>
<comment type="caution">
    <text evidence="2">The sequence shown here is derived from an EMBL/GenBank/DDBJ whole genome shotgun (WGS) entry which is preliminary data.</text>
</comment>
<feature type="compositionally biased region" description="Polar residues" evidence="1">
    <location>
        <begin position="169"/>
        <end position="187"/>
    </location>
</feature>
<feature type="compositionally biased region" description="Polar residues" evidence="1">
    <location>
        <begin position="27"/>
        <end position="72"/>
    </location>
</feature>
<organism evidence="2 3">
    <name type="scientific">Basidiobolus meristosporus CBS 931.73</name>
    <dbReference type="NCBI Taxonomy" id="1314790"/>
    <lineage>
        <taxon>Eukaryota</taxon>
        <taxon>Fungi</taxon>
        <taxon>Fungi incertae sedis</taxon>
        <taxon>Zoopagomycota</taxon>
        <taxon>Entomophthoromycotina</taxon>
        <taxon>Basidiobolomycetes</taxon>
        <taxon>Basidiobolales</taxon>
        <taxon>Basidiobolaceae</taxon>
        <taxon>Basidiobolus</taxon>
    </lineage>
</organism>
<protein>
    <submittedName>
        <fullName evidence="2">Uncharacterized protein</fullName>
    </submittedName>
</protein>
<feature type="compositionally biased region" description="Low complexity" evidence="1">
    <location>
        <begin position="73"/>
        <end position="84"/>
    </location>
</feature>
<feature type="compositionally biased region" description="Polar residues" evidence="1">
    <location>
        <begin position="86"/>
        <end position="95"/>
    </location>
</feature>
<evidence type="ECO:0000313" key="2">
    <source>
        <dbReference type="EMBL" id="ORX91281.1"/>
    </source>
</evidence>
<dbReference type="Proteomes" id="UP000193498">
    <property type="component" value="Unassembled WGS sequence"/>
</dbReference>
<name>A0A1Y1XZW7_9FUNG</name>
<feature type="region of interest" description="Disordered" evidence="1">
    <location>
        <begin position="1"/>
        <end position="115"/>
    </location>
</feature>
<gene>
    <name evidence="2" type="ORF">K493DRAFT_52294</name>
</gene>
<reference evidence="2 3" key="1">
    <citation type="submission" date="2016-07" db="EMBL/GenBank/DDBJ databases">
        <title>Pervasive Adenine N6-methylation of Active Genes in Fungi.</title>
        <authorList>
            <consortium name="DOE Joint Genome Institute"/>
            <person name="Mondo S.J."/>
            <person name="Dannebaum R.O."/>
            <person name="Kuo R.C."/>
            <person name="Labutti K."/>
            <person name="Haridas S."/>
            <person name="Kuo A."/>
            <person name="Salamov A."/>
            <person name="Ahrendt S.R."/>
            <person name="Lipzen A."/>
            <person name="Sullivan W."/>
            <person name="Andreopoulos W.B."/>
            <person name="Clum A."/>
            <person name="Lindquist E."/>
            <person name="Daum C."/>
            <person name="Ramamoorthy G.K."/>
            <person name="Gryganskyi A."/>
            <person name="Culley D."/>
            <person name="Magnuson J.K."/>
            <person name="James T.Y."/>
            <person name="O'Malley M.A."/>
            <person name="Stajich J.E."/>
            <person name="Spatafora J.W."/>
            <person name="Visel A."/>
            <person name="Grigoriev I.V."/>
        </authorList>
    </citation>
    <scope>NUCLEOTIDE SEQUENCE [LARGE SCALE GENOMIC DNA]</scope>
    <source>
        <strain evidence="2 3">CBS 931.73</strain>
    </source>
</reference>